<dbReference type="Proteomes" id="UP000317650">
    <property type="component" value="Chromosome 3"/>
</dbReference>
<name>A0A4S8JD97_MUSBA</name>
<evidence type="ECO:0000313" key="2">
    <source>
        <dbReference type="Proteomes" id="UP000317650"/>
    </source>
</evidence>
<evidence type="ECO:0000313" key="1">
    <source>
        <dbReference type="EMBL" id="THU58822.1"/>
    </source>
</evidence>
<protein>
    <submittedName>
        <fullName evidence="1">Uncharacterized protein</fullName>
    </submittedName>
</protein>
<accession>A0A4S8JD97</accession>
<dbReference type="AlphaFoldDB" id="A0A4S8JD97"/>
<reference evidence="1 2" key="1">
    <citation type="journal article" date="2019" name="Nat. Plants">
        <title>Genome sequencing of Musa balbisiana reveals subgenome evolution and function divergence in polyploid bananas.</title>
        <authorList>
            <person name="Yao X."/>
        </authorList>
    </citation>
    <scope>NUCLEOTIDE SEQUENCE [LARGE SCALE GENOMIC DNA]</scope>
    <source>
        <strain evidence="2">cv. DH-PKW</strain>
        <tissue evidence="1">Leaves</tissue>
    </source>
</reference>
<organism evidence="1 2">
    <name type="scientific">Musa balbisiana</name>
    <name type="common">Banana</name>
    <dbReference type="NCBI Taxonomy" id="52838"/>
    <lineage>
        <taxon>Eukaryota</taxon>
        <taxon>Viridiplantae</taxon>
        <taxon>Streptophyta</taxon>
        <taxon>Embryophyta</taxon>
        <taxon>Tracheophyta</taxon>
        <taxon>Spermatophyta</taxon>
        <taxon>Magnoliopsida</taxon>
        <taxon>Liliopsida</taxon>
        <taxon>Zingiberales</taxon>
        <taxon>Musaceae</taxon>
        <taxon>Musa</taxon>
    </lineage>
</organism>
<comment type="caution">
    <text evidence="1">The sequence shown here is derived from an EMBL/GenBank/DDBJ whole genome shotgun (WGS) entry which is preliminary data.</text>
</comment>
<dbReference type="EMBL" id="PYDT01000006">
    <property type="protein sequence ID" value="THU58822.1"/>
    <property type="molecule type" value="Genomic_DNA"/>
</dbReference>
<sequence>MNYAIAAVILHAFSSGELGTCRIGLRSRLSDQTVELLEGGKLVELVSAGAFFLHHFEDVDQRASRRVDGGGGVHYEVESQFLELLWRVQGGVPALQHVGSLETVGTLADLPHLVVAPRCLHEARICSCLHKVKQRVCSSEKPIRRNRSFDRSIDICINRVIDGYLHVEVSPCNGVR</sequence>
<keyword evidence="2" id="KW-1185">Reference proteome</keyword>
<gene>
    <name evidence="1" type="ORF">C4D60_Mb03t18500</name>
</gene>
<proteinExistence type="predicted"/>